<dbReference type="Proteomes" id="UP000045051">
    <property type="component" value="Unassembled WGS sequence"/>
</dbReference>
<accession>A0A0B7I5U5</accession>
<gene>
    <name evidence="2" type="ORF">CCAND38_310039</name>
    <name evidence="3" type="ORF">CKY20_01655</name>
</gene>
<organism evidence="2 4">
    <name type="scientific">Capnocytophaga canis</name>
    <dbReference type="NCBI Taxonomy" id="1848903"/>
    <lineage>
        <taxon>Bacteria</taxon>
        <taxon>Pseudomonadati</taxon>
        <taxon>Bacteroidota</taxon>
        <taxon>Flavobacteriia</taxon>
        <taxon>Flavobacteriales</taxon>
        <taxon>Flavobacteriaceae</taxon>
        <taxon>Capnocytophaga</taxon>
    </lineage>
</organism>
<reference evidence="3 5" key="2">
    <citation type="submission" date="2017-08" db="EMBL/GenBank/DDBJ databases">
        <title>Capnocytophaga canis 17-158 assembly.</title>
        <authorList>
            <person name="Gulvik C.A."/>
        </authorList>
    </citation>
    <scope>NUCLEOTIDE SEQUENCE [LARGE SCALE GENOMIC DNA]</scope>
    <source>
        <strain evidence="3 5">17-158</strain>
    </source>
</reference>
<evidence type="ECO:0000313" key="4">
    <source>
        <dbReference type="Proteomes" id="UP000045051"/>
    </source>
</evidence>
<evidence type="ECO:0000259" key="1">
    <source>
        <dbReference type="Pfam" id="PF08874"/>
    </source>
</evidence>
<evidence type="ECO:0000313" key="2">
    <source>
        <dbReference type="EMBL" id="CEN46119.1"/>
    </source>
</evidence>
<dbReference type="Proteomes" id="UP000265497">
    <property type="component" value="Unassembled WGS sequence"/>
</dbReference>
<dbReference type="EMBL" id="CDOI01000142">
    <property type="protein sequence ID" value="CEN46119.1"/>
    <property type="molecule type" value="Genomic_DNA"/>
</dbReference>
<name>A0A0B7I5U5_9FLAO</name>
<evidence type="ECO:0000313" key="5">
    <source>
        <dbReference type="Proteomes" id="UP000265497"/>
    </source>
</evidence>
<feature type="domain" description="DUF1835" evidence="1">
    <location>
        <begin position="5"/>
        <end position="115"/>
    </location>
</feature>
<evidence type="ECO:0000313" key="3">
    <source>
        <dbReference type="EMBL" id="RIY38274.1"/>
    </source>
</evidence>
<dbReference type="AlphaFoldDB" id="A0A0B7I5U5"/>
<protein>
    <submittedName>
        <fullName evidence="3">DUF1835 domain-containing protein</fullName>
    </submittedName>
</protein>
<dbReference type="RefSeq" id="WP_042344231.1">
    <property type="nucleotide sequence ID" value="NZ_CDOI01000142.1"/>
</dbReference>
<dbReference type="EMBL" id="NSDI01000001">
    <property type="protein sequence ID" value="RIY38274.1"/>
    <property type="molecule type" value="Genomic_DNA"/>
</dbReference>
<keyword evidence="4" id="KW-1185">Reference proteome</keyword>
<reference evidence="2 4" key="1">
    <citation type="submission" date="2015-01" db="EMBL/GenBank/DDBJ databases">
        <authorList>
            <person name="Xiang T."/>
            <person name="Song Y."/>
            <person name="Huang L."/>
            <person name="Wang B."/>
            <person name="Wu P."/>
        </authorList>
    </citation>
    <scope>NUCLEOTIDE SEQUENCE [LARGE SCALE GENOMIC DNA]</scope>
    <source>
        <strain evidence="2 4">CcD38</strain>
    </source>
</reference>
<sequence length="299" mass="35130">MKRVLHITNNQSASEKLQQTYAKSEVITWNEMLCEGKTTTDVGSEHFWKNRYDFFKNEYNTEKSSFIETVLKEYRNLCNQKTQDEIVLWFAEDLQSQFNMIGVISWIKQHRKNIQVSWVNLLPSSQTTEKIKLAYTQRHPLIQDDIEYADYIWQLYCSNSPLQLEKHTKNIQTRLTALPNAIQLHLKRFPLVANGLNNVEINILETIYQLNGNRDAVLSHLVKNDQKMGYASAQYQNLINRLRPLLSSLNPLKINEDAEKALRQELNVYASLRNEHDYFGGSLKYNFLYYEPANKIMKL</sequence>
<dbReference type="Pfam" id="PF08874">
    <property type="entry name" value="DUF1835"/>
    <property type="match status" value="1"/>
</dbReference>
<dbReference type="InterPro" id="IPR014973">
    <property type="entry name" value="DUF1835"/>
</dbReference>
<proteinExistence type="predicted"/>